<keyword evidence="3" id="KW-1003">Cell membrane</keyword>
<feature type="transmembrane region" description="Helical" evidence="7">
    <location>
        <begin position="72"/>
        <end position="93"/>
    </location>
</feature>
<evidence type="ECO:0000256" key="3">
    <source>
        <dbReference type="ARBA" id="ARBA00022475"/>
    </source>
</evidence>
<dbReference type="AlphaFoldDB" id="A0A2P2E342"/>
<evidence type="ECO:0000256" key="7">
    <source>
        <dbReference type="SAM" id="Phobius"/>
    </source>
</evidence>
<dbReference type="Pfam" id="PF04226">
    <property type="entry name" value="Transgly_assoc"/>
    <property type="match status" value="1"/>
</dbReference>
<dbReference type="GO" id="GO:0005886">
    <property type="term" value="C:plasma membrane"/>
    <property type="evidence" value="ECO:0007669"/>
    <property type="project" value="UniProtKB-SubCell"/>
</dbReference>
<keyword evidence="6 7" id="KW-0472">Membrane</keyword>
<reference evidence="8 9" key="1">
    <citation type="submission" date="2018-02" db="EMBL/GenBank/DDBJ databases">
        <title>Novel Leptospira species isolated from soil and water in Japan.</title>
        <authorList>
            <person name="Nakao R."/>
            <person name="Masuzawa T."/>
        </authorList>
    </citation>
    <scope>NUCLEOTIDE SEQUENCE [LARGE SCALE GENOMIC DNA]</scope>
    <source>
        <strain evidence="8 9">YH101</strain>
    </source>
</reference>
<evidence type="ECO:0000313" key="8">
    <source>
        <dbReference type="EMBL" id="GBF51290.1"/>
    </source>
</evidence>
<evidence type="ECO:0000256" key="4">
    <source>
        <dbReference type="ARBA" id="ARBA00022692"/>
    </source>
</evidence>
<dbReference type="InterPro" id="IPR007341">
    <property type="entry name" value="Transgly_assoc"/>
</dbReference>
<dbReference type="EMBL" id="BFBB01000008">
    <property type="protein sequence ID" value="GBF51290.1"/>
    <property type="molecule type" value="Genomic_DNA"/>
</dbReference>
<feature type="transmembrane region" description="Helical" evidence="7">
    <location>
        <begin position="19"/>
        <end position="37"/>
    </location>
</feature>
<dbReference type="PANTHER" id="PTHR33884">
    <property type="entry name" value="UPF0410 PROTEIN YMGE"/>
    <property type="match status" value="1"/>
</dbReference>
<protein>
    <submittedName>
        <fullName evidence="8">Transglycosylase associated protein</fullName>
    </submittedName>
</protein>
<evidence type="ECO:0000256" key="6">
    <source>
        <dbReference type="ARBA" id="ARBA00023136"/>
    </source>
</evidence>
<comment type="caution">
    <text evidence="8">The sequence shown here is derived from an EMBL/GenBank/DDBJ whole genome shotgun (WGS) entry which is preliminary data.</text>
</comment>
<name>A0A2P2E342_9LEPT</name>
<proteinExistence type="inferred from homology"/>
<dbReference type="PANTHER" id="PTHR33884:SF3">
    <property type="entry name" value="UPF0410 PROTEIN YMGE"/>
    <property type="match status" value="1"/>
</dbReference>
<evidence type="ECO:0000256" key="2">
    <source>
        <dbReference type="ARBA" id="ARBA00011006"/>
    </source>
</evidence>
<keyword evidence="5 7" id="KW-1133">Transmembrane helix</keyword>
<sequence length="95" mass="9769">MIEHIQGENNSDTMDVKSFILFLLVGAIAGWLTGKILRGKGFGLIANLVIGVIGSFLGGLLAQFIGLSGSGVIADIAIALGGSIVLVYLLGLVKK</sequence>
<evidence type="ECO:0000256" key="5">
    <source>
        <dbReference type="ARBA" id="ARBA00022989"/>
    </source>
</evidence>
<dbReference type="Proteomes" id="UP000245133">
    <property type="component" value="Unassembled WGS sequence"/>
</dbReference>
<evidence type="ECO:0000313" key="9">
    <source>
        <dbReference type="Proteomes" id="UP000245133"/>
    </source>
</evidence>
<organism evidence="8 9">
    <name type="scientific">Leptospira ryugenii</name>
    <dbReference type="NCBI Taxonomy" id="1917863"/>
    <lineage>
        <taxon>Bacteria</taxon>
        <taxon>Pseudomonadati</taxon>
        <taxon>Spirochaetota</taxon>
        <taxon>Spirochaetia</taxon>
        <taxon>Leptospirales</taxon>
        <taxon>Leptospiraceae</taxon>
        <taxon>Leptospira</taxon>
    </lineage>
</organism>
<comment type="similarity">
    <text evidence="2">Belongs to the UPF0410 family.</text>
</comment>
<evidence type="ECO:0000256" key="1">
    <source>
        <dbReference type="ARBA" id="ARBA00004651"/>
    </source>
</evidence>
<dbReference type="RefSeq" id="WP_244594426.1">
    <property type="nucleotide sequence ID" value="NZ_BFBB01000008.1"/>
</dbReference>
<keyword evidence="4 7" id="KW-0812">Transmembrane</keyword>
<gene>
    <name evidence="8" type="ORF">LPTSP4_28220</name>
</gene>
<accession>A0A2P2E342</accession>
<comment type="subcellular location">
    <subcellularLocation>
        <location evidence="1">Cell membrane</location>
        <topology evidence="1">Multi-pass membrane protein</topology>
    </subcellularLocation>
</comment>
<keyword evidence="9" id="KW-1185">Reference proteome</keyword>
<feature type="transmembrane region" description="Helical" evidence="7">
    <location>
        <begin position="44"/>
        <end position="66"/>
    </location>
</feature>